<keyword evidence="5" id="KW-1185">Reference proteome</keyword>
<evidence type="ECO:0000256" key="1">
    <source>
        <dbReference type="ARBA" id="ARBA00006547"/>
    </source>
</evidence>
<sequence length="293" mass="34210">MSQLLKQTFIKDYLKRLQYSGPVLPNLETLNTLHRLHILNIPFENLNNLLQEEYLCTKEGLYEKIVLEHRGGLCHELNTSFAFLLKDIGFSLIRVEAKVYCNYMKSWAPLPTHQLLIVYLGEEIWIVDVGFGEGFAVPLRFVEDEIQDAENANYRIKKDLDEAGQKWFIIESSSRNVVALHLSNEAEKSEDCEWQYIYKFNLTPRSIQHFSNARNMTLKSPSSTFNQGLVCTLLRPWGRITISRYKLIKKYVKNKEISRKEVKMLENQEEVMSVLESEFGIKIQHFETPLKLA</sequence>
<dbReference type="EC" id="2.3.1.5" evidence="2"/>
<dbReference type="Gene3D" id="3.30.2140.20">
    <property type="match status" value="1"/>
</dbReference>
<dbReference type="RefSeq" id="XP_031565374.1">
    <property type="nucleotide sequence ID" value="XM_031709514.1"/>
</dbReference>
<protein>
    <recommendedName>
        <fullName evidence="2">arylamine N-acetyltransferase</fullName>
        <ecNumber evidence="2">2.3.1.5</ecNumber>
    </recommendedName>
</protein>
<dbReference type="SUPFAM" id="SSF54001">
    <property type="entry name" value="Cysteine proteinases"/>
    <property type="match status" value="1"/>
</dbReference>
<keyword evidence="3" id="KW-0012">Acyltransferase</keyword>
<evidence type="ECO:0000256" key="3">
    <source>
        <dbReference type="RuleBase" id="RU003452"/>
    </source>
</evidence>
<keyword evidence="4" id="KW-0175">Coiled coil</keyword>
<dbReference type="OrthoDB" id="10260017at2759"/>
<dbReference type="AlphaFoldDB" id="A0A6P8IF74"/>
<dbReference type="GeneID" id="116300609"/>
<dbReference type="KEGG" id="aten:116300609"/>
<dbReference type="InterPro" id="IPR038765">
    <property type="entry name" value="Papain-like_cys_pep_sf"/>
</dbReference>
<proteinExistence type="inferred from homology"/>
<dbReference type="InParanoid" id="A0A6P8IF74"/>
<evidence type="ECO:0000256" key="4">
    <source>
        <dbReference type="SAM" id="Coils"/>
    </source>
</evidence>
<comment type="similarity">
    <text evidence="1 3">Belongs to the arylamine N-acetyltransferase family.</text>
</comment>
<organism evidence="5 6">
    <name type="scientific">Actinia tenebrosa</name>
    <name type="common">Australian red waratah sea anemone</name>
    <dbReference type="NCBI Taxonomy" id="6105"/>
    <lineage>
        <taxon>Eukaryota</taxon>
        <taxon>Metazoa</taxon>
        <taxon>Cnidaria</taxon>
        <taxon>Anthozoa</taxon>
        <taxon>Hexacorallia</taxon>
        <taxon>Actiniaria</taxon>
        <taxon>Actiniidae</taxon>
        <taxon>Actinia</taxon>
    </lineage>
</organism>
<dbReference type="PRINTS" id="PR01543">
    <property type="entry name" value="ANATRNSFRASE"/>
</dbReference>
<dbReference type="Pfam" id="PF00797">
    <property type="entry name" value="Acetyltransf_2"/>
    <property type="match status" value="1"/>
</dbReference>
<reference evidence="6" key="1">
    <citation type="submission" date="2025-08" db="UniProtKB">
        <authorList>
            <consortium name="RefSeq"/>
        </authorList>
    </citation>
    <scope>IDENTIFICATION</scope>
    <source>
        <tissue evidence="6">Tentacle</tissue>
    </source>
</reference>
<keyword evidence="3" id="KW-0808">Transferase</keyword>
<name>A0A6P8IF74_ACTTE</name>
<dbReference type="InterPro" id="IPR001447">
    <property type="entry name" value="Arylamine_N-AcTrfase"/>
</dbReference>
<dbReference type="PANTHER" id="PTHR11786:SF0">
    <property type="entry name" value="ARYLAMINE N-ACETYLTRANSFERASE 4-RELATED"/>
    <property type="match status" value="1"/>
</dbReference>
<dbReference type="Proteomes" id="UP000515163">
    <property type="component" value="Unplaced"/>
</dbReference>
<dbReference type="FunCoup" id="A0A6P8IF74">
    <property type="interactions" value="395"/>
</dbReference>
<dbReference type="PANTHER" id="PTHR11786">
    <property type="entry name" value="N-HYDROXYARYLAMINE O-ACETYLTRANSFERASE"/>
    <property type="match status" value="1"/>
</dbReference>
<dbReference type="InterPro" id="IPR053710">
    <property type="entry name" value="Arylamine_NAT_domain_sf"/>
</dbReference>
<evidence type="ECO:0000313" key="5">
    <source>
        <dbReference type="Proteomes" id="UP000515163"/>
    </source>
</evidence>
<evidence type="ECO:0000256" key="2">
    <source>
        <dbReference type="ARBA" id="ARBA00012701"/>
    </source>
</evidence>
<accession>A0A6P8IF74</accession>
<gene>
    <name evidence="6" type="primary">LOC116300609</name>
</gene>
<evidence type="ECO:0000313" key="6">
    <source>
        <dbReference type="RefSeq" id="XP_031565374.1"/>
    </source>
</evidence>
<dbReference type="GO" id="GO:0004060">
    <property type="term" value="F:arylamine N-acetyltransferase activity"/>
    <property type="evidence" value="ECO:0007669"/>
    <property type="project" value="UniProtKB-EC"/>
</dbReference>
<feature type="coiled-coil region" evidence="4">
    <location>
        <begin position="139"/>
        <end position="166"/>
    </location>
</feature>